<dbReference type="GeneID" id="111276175"/>
<organism evidence="3 4">
    <name type="scientific">Durio zibethinus</name>
    <name type="common">Durian</name>
    <dbReference type="NCBI Taxonomy" id="66656"/>
    <lineage>
        <taxon>Eukaryota</taxon>
        <taxon>Viridiplantae</taxon>
        <taxon>Streptophyta</taxon>
        <taxon>Embryophyta</taxon>
        <taxon>Tracheophyta</taxon>
        <taxon>Spermatophyta</taxon>
        <taxon>Magnoliopsida</taxon>
        <taxon>eudicotyledons</taxon>
        <taxon>Gunneridae</taxon>
        <taxon>Pentapetalae</taxon>
        <taxon>rosids</taxon>
        <taxon>malvids</taxon>
        <taxon>Malvales</taxon>
        <taxon>Malvaceae</taxon>
        <taxon>Helicteroideae</taxon>
        <taxon>Durio</taxon>
    </lineage>
</organism>
<protein>
    <submittedName>
        <fullName evidence="4">Protein ULTRAPETALA 1-like</fullName>
    </submittedName>
</protein>
<dbReference type="InterPro" id="IPR057011">
    <property type="entry name" value="ULT1/2_SAND"/>
</dbReference>
<feature type="domain" description="ULTRAPETALA1/2 SAND" evidence="1">
    <location>
        <begin position="9"/>
        <end position="102"/>
    </location>
</feature>
<reference evidence="4" key="1">
    <citation type="submission" date="2025-08" db="UniProtKB">
        <authorList>
            <consortium name="RefSeq"/>
        </authorList>
    </citation>
    <scope>IDENTIFICATION</scope>
    <source>
        <tissue evidence="4">Fruit stalk</tissue>
    </source>
</reference>
<dbReference type="KEGG" id="dzi:111276175"/>
<dbReference type="Pfam" id="PF23292">
    <property type="entry name" value="SAND_ULT1"/>
    <property type="match status" value="1"/>
</dbReference>
<dbReference type="PANTHER" id="PTHR34053">
    <property type="entry name" value="PROTEIN ULTRAPETALA 1"/>
    <property type="match status" value="1"/>
</dbReference>
<dbReference type="AlphaFoldDB" id="A0A6P5WNJ9"/>
<feature type="domain" description="ULTRAPETALA1/2 zinc finger" evidence="2">
    <location>
        <begin position="122"/>
        <end position="220"/>
    </location>
</feature>
<dbReference type="GO" id="GO:0005829">
    <property type="term" value="C:cytosol"/>
    <property type="evidence" value="ECO:0007669"/>
    <property type="project" value="TreeGrafter"/>
</dbReference>
<dbReference type="InterPro" id="IPR057012">
    <property type="entry name" value="ULT1/2_Znf"/>
</dbReference>
<gene>
    <name evidence="4" type="primary">LOC111276175</name>
</gene>
<dbReference type="PANTHER" id="PTHR34053:SF2">
    <property type="entry name" value="SAND DOMAIN-CONTAINING PROTEIN"/>
    <property type="match status" value="1"/>
</dbReference>
<proteinExistence type="predicted"/>
<dbReference type="InterPro" id="IPR020533">
    <property type="entry name" value="Developmental_reg_ULTRAPETALA"/>
</dbReference>
<evidence type="ECO:0000259" key="1">
    <source>
        <dbReference type="Pfam" id="PF23292"/>
    </source>
</evidence>
<dbReference type="RefSeq" id="XP_022717705.1">
    <property type="nucleotide sequence ID" value="XM_022861970.1"/>
</dbReference>
<evidence type="ECO:0000259" key="2">
    <source>
        <dbReference type="Pfam" id="PF23293"/>
    </source>
</evidence>
<keyword evidence="3" id="KW-1185">Reference proteome</keyword>
<dbReference type="GO" id="GO:0005634">
    <property type="term" value="C:nucleus"/>
    <property type="evidence" value="ECO:0007669"/>
    <property type="project" value="TreeGrafter"/>
</dbReference>
<name>A0A6P5WNJ9_DURZI</name>
<sequence>MCSEEELKDMDGFKKGSRFIEVKCGCTSKKYGDTIGKLRVSSNGQFLISCKCTSTHDEKRLTPYDFQKHYGKEGAWKWKNHIWVLINKKKVPLGRTALLKYYKHASNGTNGQSTMQAKRLFHRDEFITCSNCKIERRFRLRTEEECRIYHDALNARRWRCDDSPYHKFTCHDGEQRASSKSCKGCPRSPTCKGCTTCVCFGCLKCRFLDCRCRTCIDFMKNAEP</sequence>
<accession>A0A6P5WNJ9</accession>
<evidence type="ECO:0000313" key="4">
    <source>
        <dbReference type="RefSeq" id="XP_022717705.1"/>
    </source>
</evidence>
<dbReference type="Pfam" id="PF23293">
    <property type="entry name" value="zf_ULT1"/>
    <property type="match status" value="1"/>
</dbReference>
<evidence type="ECO:0000313" key="3">
    <source>
        <dbReference type="Proteomes" id="UP000515121"/>
    </source>
</evidence>
<dbReference type="OrthoDB" id="660341at2759"/>
<dbReference type="Proteomes" id="UP000515121">
    <property type="component" value="Unplaced"/>
</dbReference>